<dbReference type="PANTHER" id="PTHR11895">
    <property type="entry name" value="TRANSAMIDASE"/>
    <property type="match status" value="1"/>
</dbReference>
<dbReference type="GO" id="GO:0004039">
    <property type="term" value="F:allophanate hydrolase activity"/>
    <property type="evidence" value="ECO:0007669"/>
    <property type="project" value="UniProtKB-EC"/>
</dbReference>
<dbReference type="AlphaFoldDB" id="A0A5C0ATK8"/>
<name>A0A5C0ATK8_9BURK</name>
<feature type="domain" description="Amidase" evidence="1">
    <location>
        <begin position="31"/>
        <end position="407"/>
    </location>
</feature>
<dbReference type="Gene3D" id="1.20.58.1700">
    <property type="match status" value="1"/>
</dbReference>
<reference evidence="3 4" key="1">
    <citation type="submission" date="2019-08" db="EMBL/GenBank/DDBJ databases">
        <title>Amphibian skin-associated Pigmentiphaga: genome sequence and occurrence across geography and hosts.</title>
        <authorList>
            <person name="Bletz M.C."/>
            <person name="Bunk B."/>
            <person name="Sproeer C."/>
            <person name="Biwer P."/>
            <person name="Reiter S."/>
            <person name="Rabemananjara F.C.E."/>
            <person name="Schulz S."/>
            <person name="Overmann J."/>
            <person name="Vences M."/>
        </authorList>
    </citation>
    <scope>NUCLEOTIDE SEQUENCE [LARGE SCALE GENOMIC DNA]</scope>
    <source>
        <strain evidence="3 4">Mada1488</strain>
    </source>
</reference>
<protein>
    <submittedName>
        <fullName evidence="3">Allophanate hydrolase</fullName>
        <ecNumber evidence="3">3.5.1.54</ecNumber>
    </submittedName>
</protein>
<sequence length="573" mass="60072">MPHPESIAQRLARFNTEAELAPANIWIDRKAVAAGADSGPLAGLLAAVKDNIDVAGFPTTAACPSFAYEPTRSATVVERLLAAGASVVGKTNLDQFACGLVGTRSPYGPVQNAFKPEYVSGGSSSGSAVAVALGLVDVSYGTDTAGSGRVPAGLNNIVGLKPSRGLMSTRGVVPASQHIDCVSIFARTVPQAIEVLMAVAGHDPECPYSRHLPLDPAAMPEQFRFGLPNAEQLEFFGDKQAQAAFDAAVVALEGLSGTASRIDYAPMLEAATALYEDVWVADRYAAIREFFDTRPDEIDPTVRTIIGAGQKYVAADVFTAMGRMGLLRQYADSLWKDIDVLVVPTAPTAHTIAAVQADPIVRNRELGYYTNFVNLLDLSAIAVPASIRPDGLPFGITLIGPSGSELRLADLAQRFHQQTGLTLGATGEPLPAAKPIPRVPGSTVKVAVVGAHLAGLPLNSQLLERGARLLSTVKTAPHYRFYALAGTVPPKPGMLRVAKDGAAIEAEVWEMPMTAYGSFVAGIPGPLGIGSIELEDGSRVQGFLCEASALEGAEDISEFGGWRAYLGRAKAAA</sequence>
<dbReference type="Gene3D" id="3.90.1300.10">
    <property type="entry name" value="Amidase signature (AS) domain"/>
    <property type="match status" value="1"/>
</dbReference>
<proteinExistence type="predicted"/>
<dbReference type="Pfam" id="PF21986">
    <property type="entry name" value="AH_C"/>
    <property type="match status" value="1"/>
</dbReference>
<dbReference type="KEGG" id="pacr:FXN63_05835"/>
<dbReference type="InterPro" id="IPR023631">
    <property type="entry name" value="Amidase_dom"/>
</dbReference>
<dbReference type="NCBIfam" id="TIGR02713">
    <property type="entry name" value="allophanate_hyd"/>
    <property type="match status" value="1"/>
</dbReference>
<dbReference type="OrthoDB" id="8872210at2"/>
<keyword evidence="4" id="KW-1185">Reference proteome</keyword>
<dbReference type="InterPro" id="IPR053844">
    <property type="entry name" value="AH_C"/>
</dbReference>
<evidence type="ECO:0000259" key="1">
    <source>
        <dbReference type="Pfam" id="PF01425"/>
    </source>
</evidence>
<dbReference type="InterPro" id="IPR036928">
    <property type="entry name" value="AS_sf"/>
</dbReference>
<dbReference type="Gene3D" id="3.10.490.10">
    <property type="entry name" value="Gamma-glutamyl cyclotransferase-like"/>
    <property type="match status" value="1"/>
</dbReference>
<dbReference type="Pfam" id="PF01425">
    <property type="entry name" value="Amidase"/>
    <property type="match status" value="1"/>
</dbReference>
<dbReference type="InterPro" id="IPR014085">
    <property type="entry name" value="Allophanate_hydrolase"/>
</dbReference>
<evidence type="ECO:0000259" key="2">
    <source>
        <dbReference type="Pfam" id="PF21986"/>
    </source>
</evidence>
<dbReference type="NCBIfam" id="NF006043">
    <property type="entry name" value="PRK08186.1"/>
    <property type="match status" value="1"/>
</dbReference>
<dbReference type="EC" id="3.5.1.54" evidence="3"/>
<dbReference type="Proteomes" id="UP000325161">
    <property type="component" value="Chromosome"/>
</dbReference>
<organism evidence="3 4">
    <name type="scientific">Pigmentiphaga aceris</name>
    <dbReference type="NCBI Taxonomy" id="1940612"/>
    <lineage>
        <taxon>Bacteria</taxon>
        <taxon>Pseudomonadati</taxon>
        <taxon>Pseudomonadota</taxon>
        <taxon>Betaproteobacteria</taxon>
        <taxon>Burkholderiales</taxon>
        <taxon>Alcaligenaceae</taxon>
        <taxon>Pigmentiphaga</taxon>
    </lineage>
</organism>
<dbReference type="PANTHER" id="PTHR11895:SF169">
    <property type="entry name" value="GLUTAMYL-TRNA(GLN) AMIDOTRANSFERASE"/>
    <property type="match status" value="1"/>
</dbReference>
<dbReference type="SUPFAM" id="SSF75304">
    <property type="entry name" value="Amidase signature (AS) enzymes"/>
    <property type="match status" value="1"/>
</dbReference>
<accession>A0A5C0ATK8</accession>
<evidence type="ECO:0000313" key="4">
    <source>
        <dbReference type="Proteomes" id="UP000325161"/>
    </source>
</evidence>
<evidence type="ECO:0000313" key="3">
    <source>
        <dbReference type="EMBL" id="QEI05415.1"/>
    </source>
</evidence>
<dbReference type="EMBL" id="CP043046">
    <property type="protein sequence ID" value="QEI05415.1"/>
    <property type="molecule type" value="Genomic_DNA"/>
</dbReference>
<keyword evidence="3" id="KW-0378">Hydrolase</keyword>
<gene>
    <name evidence="3" type="primary">atzF</name>
    <name evidence="3" type="ORF">FXN63_05835</name>
</gene>
<dbReference type="InterPro" id="IPR000120">
    <property type="entry name" value="Amidase"/>
</dbReference>
<dbReference type="RefSeq" id="WP_148813610.1">
    <property type="nucleotide sequence ID" value="NZ_CP043046.1"/>
</dbReference>
<feature type="domain" description="Allophanate hydrolase C-terminal" evidence="2">
    <location>
        <begin position="444"/>
        <end position="566"/>
    </location>
</feature>